<reference evidence="1 2" key="1">
    <citation type="journal article" date="2010" name="Genome Biol. Evol.">
        <title>The sequence of a 1.8-mb bacterial linear plasmid reveals a rich evolutionary reservoir of secondary metabolic pathways.</title>
        <authorList>
            <person name="Medema M.H."/>
            <person name="Trefzer A."/>
            <person name="Kovalchuk A."/>
            <person name="van den Berg M."/>
            <person name="Mueller U."/>
            <person name="Heijne W."/>
            <person name="Wu L."/>
            <person name="Alam M.T."/>
            <person name="Ronning C.M."/>
            <person name="Nierman W.C."/>
            <person name="Bovenberg R.A.L."/>
            <person name="Breitling R."/>
            <person name="Takano E."/>
        </authorList>
    </citation>
    <scope>NUCLEOTIDE SEQUENCE [LARGE SCALE GENOMIC DNA]</scope>
    <source>
        <strain evidence="2">ATCC 27064 / DSM 738 / JCM 4710 / NBRC 13307 / NCIMB 12785 / NRRL 3585 / VKM Ac-602</strain>
        <plasmid evidence="1">pSCL4</plasmid>
    </source>
</reference>
<evidence type="ECO:0000313" key="1">
    <source>
        <dbReference type="EMBL" id="EFG04961.2"/>
    </source>
</evidence>
<keyword evidence="1" id="KW-0614">Plasmid</keyword>
<proteinExistence type="predicted"/>
<gene>
    <name evidence="1" type="ORF">SCLAV_p1479</name>
</gene>
<geneLocation type="plasmid" evidence="1 2">
    <name>pSCL4</name>
</geneLocation>
<dbReference type="AlphaFoldDB" id="D5SM18"/>
<sequence length="42" mass="4475">MPGWGSRGVRPRLPVSLSGWLVLPGSGGLRYRQGAGCLQRPV</sequence>
<protein>
    <submittedName>
        <fullName evidence="1">Uncharacterized protein</fullName>
    </submittedName>
</protein>
<dbReference type="Proteomes" id="UP000002357">
    <property type="component" value="Plasmid pSCL4"/>
</dbReference>
<dbReference type="EMBL" id="CM000914">
    <property type="protein sequence ID" value="EFG04961.2"/>
    <property type="molecule type" value="Genomic_DNA"/>
</dbReference>
<organism evidence="1 2">
    <name type="scientific">Streptomyces clavuligerus</name>
    <dbReference type="NCBI Taxonomy" id="1901"/>
    <lineage>
        <taxon>Bacteria</taxon>
        <taxon>Bacillati</taxon>
        <taxon>Actinomycetota</taxon>
        <taxon>Actinomycetes</taxon>
        <taxon>Kitasatosporales</taxon>
        <taxon>Streptomycetaceae</taxon>
        <taxon>Streptomyces</taxon>
    </lineage>
</organism>
<keyword evidence="2" id="KW-1185">Reference proteome</keyword>
<evidence type="ECO:0000313" key="2">
    <source>
        <dbReference type="Proteomes" id="UP000002357"/>
    </source>
</evidence>
<name>D5SM18_STRCL</name>
<accession>D5SM18</accession>